<keyword evidence="1" id="KW-0472">Membrane</keyword>
<feature type="transmembrane region" description="Helical" evidence="1">
    <location>
        <begin position="147"/>
        <end position="170"/>
    </location>
</feature>
<keyword evidence="3" id="KW-1185">Reference proteome</keyword>
<accession>A0A8H6S7G8</accession>
<dbReference type="Proteomes" id="UP000613580">
    <property type="component" value="Unassembled WGS sequence"/>
</dbReference>
<name>A0A8H6S7G8_MYCCL</name>
<keyword evidence="1" id="KW-0812">Transmembrane</keyword>
<organism evidence="2 3">
    <name type="scientific">Mycena chlorophos</name>
    <name type="common">Agaric fungus</name>
    <name type="synonym">Agaricus chlorophos</name>
    <dbReference type="NCBI Taxonomy" id="658473"/>
    <lineage>
        <taxon>Eukaryota</taxon>
        <taxon>Fungi</taxon>
        <taxon>Dikarya</taxon>
        <taxon>Basidiomycota</taxon>
        <taxon>Agaricomycotina</taxon>
        <taxon>Agaricomycetes</taxon>
        <taxon>Agaricomycetidae</taxon>
        <taxon>Agaricales</taxon>
        <taxon>Marasmiineae</taxon>
        <taxon>Mycenaceae</taxon>
        <taxon>Mycena</taxon>
    </lineage>
</organism>
<evidence type="ECO:0000256" key="1">
    <source>
        <dbReference type="SAM" id="Phobius"/>
    </source>
</evidence>
<evidence type="ECO:0000313" key="3">
    <source>
        <dbReference type="Proteomes" id="UP000613580"/>
    </source>
</evidence>
<reference evidence="2" key="1">
    <citation type="submission" date="2020-05" db="EMBL/GenBank/DDBJ databases">
        <title>Mycena genomes resolve the evolution of fungal bioluminescence.</title>
        <authorList>
            <person name="Tsai I.J."/>
        </authorList>
    </citation>
    <scope>NUCLEOTIDE SEQUENCE</scope>
    <source>
        <strain evidence="2">110903Hualien_Pintung</strain>
    </source>
</reference>
<proteinExistence type="predicted"/>
<gene>
    <name evidence="2" type="ORF">HMN09_01157700</name>
</gene>
<sequence length="290" mass="33260">MSEKDSEATTTAVEANADEATGLRRRVWNPPPYEIIRSTVGPRRSQPTYTLKPWLFTRTNPFARFYVKAISRVLEEDQMVIHDGAVHQTLAQILVSKGPKDEHAELRVNWHHFIDDSVSTWNWYTKVQAGFVAFLFTAIQTTAENDVVTYSVAYVALAAIFCALGTNQLFIRHLDHPRCRTLHYALHFKTQRVYNRYSRWPSVENLLSVASWTHVWCCCLTAFAFFWSFLQITNGGILLWQPKTIFVAWAARGLTGVLSLWAVVCLLLIHLELAQCWTAMTDCPVHEDRV</sequence>
<dbReference type="AlphaFoldDB" id="A0A8H6S7G8"/>
<keyword evidence="1" id="KW-1133">Transmembrane helix</keyword>
<comment type="caution">
    <text evidence="2">The sequence shown here is derived from an EMBL/GenBank/DDBJ whole genome shotgun (WGS) entry which is preliminary data.</text>
</comment>
<protein>
    <submittedName>
        <fullName evidence="2">Uncharacterized protein</fullName>
    </submittedName>
</protein>
<feature type="transmembrane region" description="Helical" evidence="1">
    <location>
        <begin position="206"/>
        <end position="229"/>
    </location>
</feature>
<dbReference type="EMBL" id="JACAZE010000019">
    <property type="protein sequence ID" value="KAF7294289.1"/>
    <property type="molecule type" value="Genomic_DNA"/>
</dbReference>
<feature type="transmembrane region" description="Helical" evidence="1">
    <location>
        <begin position="249"/>
        <end position="271"/>
    </location>
</feature>
<evidence type="ECO:0000313" key="2">
    <source>
        <dbReference type="EMBL" id="KAF7294289.1"/>
    </source>
</evidence>